<accession>A0A182RL94</accession>
<feature type="chain" id="PRO_5021448042" description="Peptidase S1 domain-containing protein" evidence="7">
    <location>
        <begin position="17"/>
        <end position="307"/>
    </location>
</feature>
<keyword evidence="7" id="KW-0732">Signal</keyword>
<name>A0A182RL94_ANOFN</name>
<dbReference type="InterPro" id="IPR001314">
    <property type="entry name" value="Peptidase_S1A"/>
</dbReference>
<dbReference type="VEuPathDB" id="VectorBase:AFUN2_010091"/>
<dbReference type="CDD" id="cd00190">
    <property type="entry name" value="Tryp_SPc"/>
    <property type="match status" value="1"/>
</dbReference>
<dbReference type="VEuPathDB" id="VectorBase:AFUN007012"/>
<evidence type="ECO:0000256" key="6">
    <source>
        <dbReference type="RuleBase" id="RU363034"/>
    </source>
</evidence>
<dbReference type="PROSITE" id="PS00134">
    <property type="entry name" value="TRYPSIN_HIS"/>
    <property type="match status" value="1"/>
</dbReference>
<dbReference type="PRINTS" id="PR00722">
    <property type="entry name" value="CHYMOTRYPSIN"/>
</dbReference>
<dbReference type="STRING" id="62324.A0A182RL94"/>
<dbReference type="Pfam" id="PF00089">
    <property type="entry name" value="Trypsin"/>
    <property type="match status" value="1"/>
</dbReference>
<feature type="domain" description="Peptidase S1" evidence="8">
    <location>
        <begin position="55"/>
        <end position="297"/>
    </location>
</feature>
<dbReference type="SUPFAM" id="SSF50494">
    <property type="entry name" value="Trypsin-like serine proteases"/>
    <property type="match status" value="1"/>
</dbReference>
<dbReference type="SMART" id="SM00020">
    <property type="entry name" value="Tryp_SPc"/>
    <property type="match status" value="1"/>
</dbReference>
<dbReference type="InterPro" id="IPR009003">
    <property type="entry name" value="Peptidase_S1_PA"/>
</dbReference>
<proteinExistence type="inferred from homology"/>
<dbReference type="FunFam" id="2.40.10.10:FF:000034">
    <property type="entry name" value="Eupolytin"/>
    <property type="match status" value="1"/>
</dbReference>
<evidence type="ECO:0000259" key="8">
    <source>
        <dbReference type="PROSITE" id="PS50240"/>
    </source>
</evidence>
<sequence>MKTFVLLIGFLTIASTEWIDIDWSKVRPVEEFDHYWNRLPAELQVYRKMRLSNRITNGQVATPGQFPYQTVLLSEFETGTSLCGGSVLTRNFILTAAHCVVGEEASTLALGGVAIMGAHNRTGREDSQQRIRFTTNGILRHPLYVASNLRNDISIVRLESSIFYTDRIQPIRLPARSDVRQFAGFIGTVSGYGRTSDSSWAISDVLRYTSNAIMTNAECIGRWGSANIGNQNVCLWGTGGRSSCHGDSGGPLAVQDGGGPLQIGVISFVSASGCAVGKPSVYTRVSSYVDWIAAYSDYVGRPQIFLG</sequence>
<dbReference type="InterPro" id="IPR018114">
    <property type="entry name" value="TRYPSIN_HIS"/>
</dbReference>
<dbReference type="GO" id="GO:0004252">
    <property type="term" value="F:serine-type endopeptidase activity"/>
    <property type="evidence" value="ECO:0007669"/>
    <property type="project" value="InterPro"/>
</dbReference>
<reference evidence="9" key="1">
    <citation type="submission" date="2020-05" db="UniProtKB">
        <authorList>
            <consortium name="EnsemblMetazoa"/>
        </authorList>
    </citation>
    <scope>IDENTIFICATION</scope>
    <source>
        <strain evidence="9">FUMOZ</strain>
    </source>
</reference>
<evidence type="ECO:0000313" key="9">
    <source>
        <dbReference type="EnsemblMetazoa" id="AFUN007012-PA"/>
    </source>
</evidence>
<keyword evidence="3 6" id="KW-0720">Serine protease</keyword>
<dbReference type="PANTHER" id="PTHR24250:SF50">
    <property type="entry name" value="PEPTIDASE S1 DOMAIN-CONTAINING PROTEIN"/>
    <property type="match status" value="1"/>
</dbReference>
<comment type="similarity">
    <text evidence="5">Belongs to the peptidase S1 family. CLIP subfamily.</text>
</comment>
<dbReference type="PROSITE" id="PS50240">
    <property type="entry name" value="TRYPSIN_DOM"/>
    <property type="match status" value="1"/>
</dbReference>
<dbReference type="InterPro" id="IPR001254">
    <property type="entry name" value="Trypsin_dom"/>
</dbReference>
<evidence type="ECO:0000256" key="4">
    <source>
        <dbReference type="ARBA" id="ARBA00023157"/>
    </source>
</evidence>
<dbReference type="Gene3D" id="2.40.10.10">
    <property type="entry name" value="Trypsin-like serine proteases"/>
    <property type="match status" value="1"/>
</dbReference>
<dbReference type="AlphaFoldDB" id="A0A182RL94"/>
<evidence type="ECO:0000256" key="3">
    <source>
        <dbReference type="ARBA" id="ARBA00022825"/>
    </source>
</evidence>
<keyword evidence="1 6" id="KW-0645">Protease</keyword>
<dbReference type="EnsemblMetazoa" id="AFUN007012-RA">
    <property type="protein sequence ID" value="AFUN007012-PA"/>
    <property type="gene ID" value="AFUN007012"/>
</dbReference>
<dbReference type="InterPro" id="IPR033116">
    <property type="entry name" value="TRYPSIN_SER"/>
</dbReference>
<protein>
    <recommendedName>
        <fullName evidence="8">Peptidase S1 domain-containing protein</fullName>
    </recommendedName>
</protein>
<evidence type="ECO:0000256" key="2">
    <source>
        <dbReference type="ARBA" id="ARBA00022801"/>
    </source>
</evidence>
<dbReference type="PROSITE" id="PS00135">
    <property type="entry name" value="TRYPSIN_SER"/>
    <property type="match status" value="1"/>
</dbReference>
<keyword evidence="2 6" id="KW-0378">Hydrolase</keyword>
<organism evidence="9">
    <name type="scientific">Anopheles funestus</name>
    <name type="common">African malaria mosquito</name>
    <dbReference type="NCBI Taxonomy" id="62324"/>
    <lineage>
        <taxon>Eukaryota</taxon>
        <taxon>Metazoa</taxon>
        <taxon>Ecdysozoa</taxon>
        <taxon>Arthropoda</taxon>
        <taxon>Hexapoda</taxon>
        <taxon>Insecta</taxon>
        <taxon>Pterygota</taxon>
        <taxon>Neoptera</taxon>
        <taxon>Endopterygota</taxon>
        <taxon>Diptera</taxon>
        <taxon>Nematocera</taxon>
        <taxon>Culicoidea</taxon>
        <taxon>Culicidae</taxon>
        <taxon>Anophelinae</taxon>
        <taxon>Anopheles</taxon>
    </lineage>
</organism>
<dbReference type="GO" id="GO:0006508">
    <property type="term" value="P:proteolysis"/>
    <property type="evidence" value="ECO:0007669"/>
    <property type="project" value="UniProtKB-KW"/>
</dbReference>
<keyword evidence="4" id="KW-1015">Disulfide bond</keyword>
<evidence type="ECO:0000256" key="1">
    <source>
        <dbReference type="ARBA" id="ARBA00022670"/>
    </source>
</evidence>
<dbReference type="PANTHER" id="PTHR24250">
    <property type="entry name" value="CHYMOTRYPSIN-RELATED"/>
    <property type="match status" value="1"/>
</dbReference>
<evidence type="ECO:0000256" key="7">
    <source>
        <dbReference type="SAM" id="SignalP"/>
    </source>
</evidence>
<dbReference type="InterPro" id="IPR043504">
    <property type="entry name" value="Peptidase_S1_PA_chymotrypsin"/>
</dbReference>
<feature type="signal peptide" evidence="7">
    <location>
        <begin position="1"/>
        <end position="16"/>
    </location>
</feature>
<evidence type="ECO:0000256" key="5">
    <source>
        <dbReference type="ARBA" id="ARBA00024195"/>
    </source>
</evidence>